<evidence type="ECO:0000256" key="5">
    <source>
        <dbReference type="SAM" id="Phobius"/>
    </source>
</evidence>
<dbReference type="InterPro" id="IPR007016">
    <property type="entry name" value="O-antigen_ligase-rel_domated"/>
</dbReference>
<dbReference type="EMBL" id="MGFR01000002">
    <property type="protein sequence ID" value="OGM09889.1"/>
    <property type="molecule type" value="Genomic_DNA"/>
</dbReference>
<organism evidence="7 8">
    <name type="scientific">Candidatus Woesebacteria bacterium RBG_13_46_13</name>
    <dbReference type="NCBI Taxonomy" id="1802479"/>
    <lineage>
        <taxon>Bacteria</taxon>
        <taxon>Candidatus Woeseibacteriota</taxon>
    </lineage>
</organism>
<gene>
    <name evidence="7" type="ORF">A2Y68_00480</name>
</gene>
<feature type="transmembrane region" description="Helical" evidence="5">
    <location>
        <begin position="251"/>
        <end position="274"/>
    </location>
</feature>
<sequence>MRFVSGLIGFIRRYSVLFVLVSIFLIKTPPFYLFPPIKSSLLTTHTLSRLFILLAFAGIYWEEIREKAKPLGQNAKLLLWFFVVYLIFQSLSLVGASNVIGFLQRYKDVVFPGLLLFVVVARRIKREKVVLIFLLAASVNFVYQMIMFFLPHIFRSWGNELVYSGHLELVLINLERGRMFIETYDEIAIPFIFFLLAKHNGRWARIGLIAIFLMVALPSFLSNFRSRAGILIIAFLASFLFLTGRKIKEKIVLVCLFLFLAMTAVIVSNTFFGFSVVDRFALRDTREDVETLLYRAENIGTSVDMGISQPLTGIGLGNYFDNLATSKKMSKSLFNWVQREAEIASTNPHDIFLQTLSETGVLSLIFVIMLLGYFAYSDIIALKSKDYLTKALIIAFWTLFSYSLFNPTTTLGYNSLFWLLRGLIIL</sequence>
<feature type="transmembrane region" description="Helical" evidence="5">
    <location>
        <begin position="46"/>
        <end position="65"/>
    </location>
</feature>
<keyword evidence="3 5" id="KW-1133">Transmembrane helix</keyword>
<feature type="domain" description="O-antigen ligase-related" evidence="6">
    <location>
        <begin position="225"/>
        <end position="367"/>
    </location>
</feature>
<feature type="transmembrane region" description="Helical" evidence="5">
    <location>
        <begin position="179"/>
        <end position="196"/>
    </location>
</feature>
<feature type="transmembrane region" description="Helical" evidence="5">
    <location>
        <begin position="77"/>
        <end position="103"/>
    </location>
</feature>
<feature type="transmembrane region" description="Helical" evidence="5">
    <location>
        <begin position="227"/>
        <end position="244"/>
    </location>
</feature>
<proteinExistence type="predicted"/>
<evidence type="ECO:0000256" key="4">
    <source>
        <dbReference type="ARBA" id="ARBA00023136"/>
    </source>
</evidence>
<evidence type="ECO:0000256" key="1">
    <source>
        <dbReference type="ARBA" id="ARBA00004141"/>
    </source>
</evidence>
<feature type="transmembrane region" description="Helical" evidence="5">
    <location>
        <begin position="203"/>
        <end position="221"/>
    </location>
</feature>
<dbReference type="AlphaFoldDB" id="A0A1F7X5A6"/>
<evidence type="ECO:0000256" key="3">
    <source>
        <dbReference type="ARBA" id="ARBA00022989"/>
    </source>
</evidence>
<accession>A0A1F7X5A6</accession>
<feature type="transmembrane region" description="Helical" evidence="5">
    <location>
        <begin position="131"/>
        <end position="154"/>
    </location>
</feature>
<dbReference type="GO" id="GO:0016020">
    <property type="term" value="C:membrane"/>
    <property type="evidence" value="ECO:0007669"/>
    <property type="project" value="UniProtKB-SubCell"/>
</dbReference>
<dbReference type="PANTHER" id="PTHR37422:SF13">
    <property type="entry name" value="LIPOPOLYSACCHARIDE BIOSYNTHESIS PROTEIN PA4999-RELATED"/>
    <property type="match status" value="1"/>
</dbReference>
<feature type="transmembrane region" description="Helical" evidence="5">
    <location>
        <begin position="387"/>
        <end position="405"/>
    </location>
</feature>
<reference evidence="7 8" key="1">
    <citation type="journal article" date="2016" name="Nat. Commun.">
        <title>Thousands of microbial genomes shed light on interconnected biogeochemical processes in an aquifer system.</title>
        <authorList>
            <person name="Anantharaman K."/>
            <person name="Brown C.T."/>
            <person name="Hug L.A."/>
            <person name="Sharon I."/>
            <person name="Castelle C.J."/>
            <person name="Probst A.J."/>
            <person name="Thomas B.C."/>
            <person name="Singh A."/>
            <person name="Wilkins M.J."/>
            <person name="Karaoz U."/>
            <person name="Brodie E.L."/>
            <person name="Williams K.H."/>
            <person name="Hubbard S.S."/>
            <person name="Banfield J.F."/>
        </authorList>
    </citation>
    <scope>NUCLEOTIDE SEQUENCE [LARGE SCALE GENOMIC DNA]</scope>
</reference>
<dbReference type="Pfam" id="PF04932">
    <property type="entry name" value="Wzy_C"/>
    <property type="match status" value="1"/>
</dbReference>
<name>A0A1F7X5A6_9BACT</name>
<evidence type="ECO:0000256" key="2">
    <source>
        <dbReference type="ARBA" id="ARBA00022692"/>
    </source>
</evidence>
<evidence type="ECO:0000313" key="7">
    <source>
        <dbReference type="EMBL" id="OGM09889.1"/>
    </source>
</evidence>
<feature type="transmembrane region" description="Helical" evidence="5">
    <location>
        <begin position="109"/>
        <end position="124"/>
    </location>
</feature>
<dbReference type="Proteomes" id="UP000176778">
    <property type="component" value="Unassembled WGS sequence"/>
</dbReference>
<comment type="subcellular location">
    <subcellularLocation>
        <location evidence="1">Membrane</location>
        <topology evidence="1">Multi-pass membrane protein</topology>
    </subcellularLocation>
</comment>
<comment type="caution">
    <text evidence="7">The sequence shown here is derived from an EMBL/GenBank/DDBJ whole genome shotgun (WGS) entry which is preliminary data.</text>
</comment>
<dbReference type="STRING" id="1802479.A2Y68_00480"/>
<feature type="transmembrane region" description="Helical" evidence="5">
    <location>
        <begin position="351"/>
        <end position="375"/>
    </location>
</feature>
<dbReference type="PANTHER" id="PTHR37422">
    <property type="entry name" value="TEICHURONIC ACID BIOSYNTHESIS PROTEIN TUAE"/>
    <property type="match status" value="1"/>
</dbReference>
<evidence type="ECO:0000313" key="8">
    <source>
        <dbReference type="Proteomes" id="UP000176778"/>
    </source>
</evidence>
<keyword evidence="2 5" id="KW-0812">Transmembrane</keyword>
<evidence type="ECO:0000259" key="6">
    <source>
        <dbReference type="Pfam" id="PF04932"/>
    </source>
</evidence>
<keyword evidence="4 5" id="KW-0472">Membrane</keyword>
<feature type="transmembrane region" description="Helical" evidence="5">
    <location>
        <begin position="7"/>
        <end position="26"/>
    </location>
</feature>
<protein>
    <recommendedName>
        <fullName evidence="6">O-antigen ligase-related domain-containing protein</fullName>
    </recommendedName>
</protein>
<dbReference type="InterPro" id="IPR051533">
    <property type="entry name" value="WaaL-like"/>
</dbReference>